<keyword evidence="2" id="KW-0812">Transmembrane</keyword>
<evidence type="ECO:0008006" key="5">
    <source>
        <dbReference type="Google" id="ProtNLM"/>
    </source>
</evidence>
<keyword evidence="2" id="KW-1133">Transmembrane helix</keyword>
<sequence>MSTVLTVVGLIVVFVIVVALVLYIGPGRGRGKAGLRRRFGPEYERTLARHDGNTAEAEHELKERVARHGGLRLAPLAAGERERYTARWAGLQARFVESPREAVAQAERLIAELAAARGYPAADGPQAYDEQLDALSVHHAHRLDGYRRLHAVAHPAQPGEGAGESGADTEELREAMVGARGLFEQLIVARPKGAGRAAGRADRGDALSVRPKGSGV</sequence>
<evidence type="ECO:0000313" key="4">
    <source>
        <dbReference type="Proteomes" id="UP001499884"/>
    </source>
</evidence>
<evidence type="ECO:0000313" key="3">
    <source>
        <dbReference type="EMBL" id="GAA3764339.1"/>
    </source>
</evidence>
<reference evidence="4" key="1">
    <citation type="journal article" date="2019" name="Int. J. Syst. Evol. Microbiol.">
        <title>The Global Catalogue of Microorganisms (GCM) 10K type strain sequencing project: providing services to taxonomists for standard genome sequencing and annotation.</title>
        <authorList>
            <consortium name="The Broad Institute Genomics Platform"/>
            <consortium name="The Broad Institute Genome Sequencing Center for Infectious Disease"/>
            <person name="Wu L."/>
            <person name="Ma J."/>
        </authorList>
    </citation>
    <scope>NUCLEOTIDE SEQUENCE [LARGE SCALE GENOMIC DNA]</scope>
    <source>
        <strain evidence="4">JCM 30846</strain>
    </source>
</reference>
<feature type="region of interest" description="Disordered" evidence="1">
    <location>
        <begin position="192"/>
        <end position="216"/>
    </location>
</feature>
<gene>
    <name evidence="3" type="ORF">GCM10023082_66620</name>
</gene>
<feature type="transmembrane region" description="Helical" evidence="2">
    <location>
        <begin position="6"/>
        <end position="25"/>
    </location>
</feature>
<dbReference type="Proteomes" id="UP001499884">
    <property type="component" value="Unassembled WGS sequence"/>
</dbReference>
<comment type="caution">
    <text evidence="3">The sequence shown here is derived from an EMBL/GenBank/DDBJ whole genome shotgun (WGS) entry which is preliminary data.</text>
</comment>
<evidence type="ECO:0000256" key="2">
    <source>
        <dbReference type="SAM" id="Phobius"/>
    </source>
</evidence>
<dbReference type="EMBL" id="BAABEP010000117">
    <property type="protein sequence ID" value="GAA3764339.1"/>
    <property type="molecule type" value="Genomic_DNA"/>
</dbReference>
<evidence type="ECO:0000256" key="1">
    <source>
        <dbReference type="SAM" id="MobiDB-lite"/>
    </source>
</evidence>
<dbReference type="RefSeq" id="WP_345655833.1">
    <property type="nucleotide sequence ID" value="NZ_BAABEP010000117.1"/>
</dbReference>
<keyword evidence="4" id="KW-1185">Reference proteome</keyword>
<protein>
    <recommendedName>
        <fullName evidence="5">Secreted protein</fullName>
    </recommendedName>
</protein>
<organism evidence="3 4">
    <name type="scientific">Streptomyces tremellae</name>
    <dbReference type="NCBI Taxonomy" id="1124239"/>
    <lineage>
        <taxon>Bacteria</taxon>
        <taxon>Bacillati</taxon>
        <taxon>Actinomycetota</taxon>
        <taxon>Actinomycetes</taxon>
        <taxon>Kitasatosporales</taxon>
        <taxon>Streptomycetaceae</taxon>
        <taxon>Streptomyces</taxon>
    </lineage>
</organism>
<name>A0ABP7GJS7_9ACTN</name>
<accession>A0ABP7GJS7</accession>
<keyword evidence="2" id="KW-0472">Membrane</keyword>
<proteinExistence type="predicted"/>